<reference evidence="2" key="1">
    <citation type="journal article" date="2017" name="PLoS ONE">
        <title>Genetic diversity of the O antigens of Proteus species and the development of a suspension array for molecular serotyping.</title>
        <authorList>
            <person name="Yu X."/>
            <person name="Torzewska A."/>
            <person name="Zhang X."/>
            <person name="Yin Z."/>
            <person name="Drzewiecka D."/>
            <person name="Cao H."/>
            <person name="Liu B."/>
            <person name="Knirel Y.A."/>
            <person name="Rozalski A."/>
            <person name="Wang L."/>
        </authorList>
    </citation>
    <scope>NUCLEOTIDE SEQUENCE</scope>
    <source>
        <strain evidence="2">G2658</strain>
    </source>
</reference>
<feature type="transmembrane region" description="Helical" evidence="1">
    <location>
        <begin position="156"/>
        <end position="178"/>
    </location>
</feature>
<feature type="transmembrane region" description="Helical" evidence="1">
    <location>
        <begin position="259"/>
        <end position="280"/>
    </location>
</feature>
<keyword evidence="1" id="KW-0812">Transmembrane</keyword>
<keyword evidence="1" id="KW-1133">Transmembrane helix</keyword>
<dbReference type="EMBL" id="KY710729">
    <property type="protein sequence ID" value="AXY99991.1"/>
    <property type="molecule type" value="Genomic_DNA"/>
</dbReference>
<dbReference type="InterPro" id="IPR049458">
    <property type="entry name" value="EpsG-like"/>
</dbReference>
<organism evidence="2">
    <name type="scientific">Proteus penneri</name>
    <dbReference type="NCBI Taxonomy" id="102862"/>
    <lineage>
        <taxon>Bacteria</taxon>
        <taxon>Pseudomonadati</taxon>
        <taxon>Pseudomonadota</taxon>
        <taxon>Gammaproteobacteria</taxon>
        <taxon>Enterobacterales</taxon>
        <taxon>Morganellaceae</taxon>
        <taxon>Proteus</taxon>
    </lineage>
</organism>
<sequence>MDRIQIELNKMKPIIKIKKNTIIIIVITFFLSLVASYLSSFSNDYKIYSDIYKNTIDQNTLNKIEPLYLLINNLFYSLGFDFSIFIFFISFISLFIKISILNKLTSSSFIFYLLILMYVSSLFIIHEITQFRVSLAIAFGFLCCYKLTNYKKKESILFLIIAILFHYSAILFSLIYIIKNGYRKLKRIDVLIMVSLFFLIPLIIKMTITILIHLNPLFLEYYSNSNQTNSKGLLSITTLLATTFTIINLFLLRSFYSSLHYRVFSFLNIVGLLFLIGLSFSPVLSIRIYELFSFSSFIIISLLYNKVFSLSGNNRYSFYCIRTLLLLLFILISLHRFIAFFIVNPILTF</sequence>
<dbReference type="RefSeq" id="WP_161748446.1">
    <property type="nucleotide sequence ID" value="NZ_JAPGGP010000007.1"/>
</dbReference>
<evidence type="ECO:0000313" key="2">
    <source>
        <dbReference type="EMBL" id="AXY99991.1"/>
    </source>
</evidence>
<keyword evidence="1" id="KW-0472">Membrane</keyword>
<evidence type="ECO:0000256" key="1">
    <source>
        <dbReference type="SAM" id="Phobius"/>
    </source>
</evidence>
<name>A0A385JNU6_9GAMM</name>
<dbReference type="Pfam" id="PF14897">
    <property type="entry name" value="EpsG"/>
    <property type="match status" value="1"/>
</dbReference>
<feature type="transmembrane region" description="Helical" evidence="1">
    <location>
        <begin position="108"/>
        <end position="125"/>
    </location>
</feature>
<feature type="transmembrane region" description="Helical" evidence="1">
    <location>
        <begin position="74"/>
        <end position="96"/>
    </location>
</feature>
<feature type="transmembrane region" description="Helical" evidence="1">
    <location>
        <begin position="21"/>
        <end position="39"/>
    </location>
</feature>
<feature type="transmembrane region" description="Helical" evidence="1">
    <location>
        <begin position="232"/>
        <end position="252"/>
    </location>
</feature>
<feature type="transmembrane region" description="Helical" evidence="1">
    <location>
        <begin position="190"/>
        <end position="212"/>
    </location>
</feature>
<dbReference type="AlphaFoldDB" id="A0A385JNU6"/>
<feature type="transmembrane region" description="Helical" evidence="1">
    <location>
        <begin position="286"/>
        <end position="304"/>
    </location>
</feature>
<feature type="transmembrane region" description="Helical" evidence="1">
    <location>
        <begin position="324"/>
        <end position="347"/>
    </location>
</feature>
<proteinExistence type="predicted"/>
<protein>
    <submittedName>
        <fullName evidence="2">Wzy</fullName>
    </submittedName>
</protein>
<accession>A0A385JNU6</accession>